<dbReference type="RefSeq" id="WP_136011996.1">
    <property type="nucleotide sequence ID" value="NZ_SRYE01000001.1"/>
</dbReference>
<sequence length="84" mass="9640">MNESCAYRKQYVDVVAKMDTEGHVVPLEVQWPDGRRFPIDKVLDRRQAHSFKCGGAGIRYAISVGGRNTYLFFENPLWFVEAMA</sequence>
<name>A0A4S2F329_9ACTN</name>
<proteinExistence type="predicted"/>
<keyword evidence="2" id="KW-1185">Reference proteome</keyword>
<reference evidence="1 2" key="1">
    <citation type="submission" date="2019-04" db="EMBL/GenBank/DDBJ databases">
        <title>Microbes associate with the intestines of laboratory mice.</title>
        <authorList>
            <person name="Navarre W."/>
            <person name="Wong E."/>
            <person name="Huang K."/>
            <person name="Tropini C."/>
            <person name="Ng K."/>
            <person name="Yu B."/>
        </authorList>
    </citation>
    <scope>NUCLEOTIDE SEQUENCE [LARGE SCALE GENOMIC DNA]</scope>
    <source>
        <strain evidence="1 2">NM07_P-09</strain>
    </source>
</reference>
<accession>A0A4S2F329</accession>
<dbReference type="OrthoDB" id="1683857at2"/>
<dbReference type="EMBL" id="SRYE01000001">
    <property type="protein sequence ID" value="TGY63369.1"/>
    <property type="molecule type" value="Genomic_DNA"/>
</dbReference>
<protein>
    <submittedName>
        <fullName evidence="1">Uncharacterized protein</fullName>
    </submittedName>
</protein>
<gene>
    <name evidence="1" type="ORF">E5334_02395</name>
</gene>
<dbReference type="AlphaFoldDB" id="A0A4S2F329"/>
<evidence type="ECO:0000313" key="2">
    <source>
        <dbReference type="Proteomes" id="UP000310263"/>
    </source>
</evidence>
<evidence type="ECO:0000313" key="1">
    <source>
        <dbReference type="EMBL" id="TGY63369.1"/>
    </source>
</evidence>
<dbReference type="Proteomes" id="UP000310263">
    <property type="component" value="Unassembled WGS sequence"/>
</dbReference>
<organism evidence="1 2">
    <name type="scientific">Muricaecibacterium torontonense</name>
    <dbReference type="NCBI Taxonomy" id="3032871"/>
    <lineage>
        <taxon>Bacteria</taxon>
        <taxon>Bacillati</taxon>
        <taxon>Actinomycetota</taxon>
        <taxon>Coriobacteriia</taxon>
        <taxon>Coriobacteriales</taxon>
        <taxon>Atopobiaceae</taxon>
        <taxon>Muricaecibacterium</taxon>
    </lineage>
</organism>
<comment type="caution">
    <text evidence="1">The sequence shown here is derived from an EMBL/GenBank/DDBJ whole genome shotgun (WGS) entry which is preliminary data.</text>
</comment>